<keyword evidence="4 5" id="KW-0472">Membrane</keyword>
<dbReference type="GO" id="GO:0009003">
    <property type="term" value="F:signal peptidase activity"/>
    <property type="evidence" value="ECO:0007669"/>
    <property type="project" value="UniProtKB-EC"/>
</dbReference>
<dbReference type="Proteomes" id="UP001597139">
    <property type="component" value="Unassembled WGS sequence"/>
</dbReference>
<sequence length="363" mass="37598">MRRELELGVVGLLALVAIGGAVGQPVLLSYVVTDSMEPTLEPGDGFVALPSAVADAPEEGDVVVYRAQTGDHAGSLVTHRVVDETEQGYVTKGDANPFTDQGAGEPPVPESRVVATALQFDGEVLVLPGLGSALMALGGVFGGISSDVGVPGGSGVGLVVFGVGAVLYAVSLGGLGARDRRRERERERERVITAEQIVLGIVLLVVLPATATMVAPAGGHSFPVVSSESQTAAGTAVPAGTTVERTVDLNNEGLLPVAVFLDPGTAGIEPVQERYALDGGENVEAAVRLSAPEETGYYLRTMSEHRYLMVLPPSLIGALYGIHPWLPIVAIDTALAGAAGILSLAVLGRAKIRMRSRSRRTER</sequence>
<dbReference type="NCBIfam" id="TIGR02228">
    <property type="entry name" value="sigpep_I_arch"/>
    <property type="match status" value="1"/>
</dbReference>
<keyword evidence="7" id="KW-1185">Reference proteome</keyword>
<keyword evidence="6" id="KW-0378">Hydrolase</keyword>
<comment type="subcellular location">
    <subcellularLocation>
        <location evidence="1">Membrane</location>
    </subcellularLocation>
</comment>
<feature type="transmembrane region" description="Helical" evidence="5">
    <location>
        <begin position="197"/>
        <end position="217"/>
    </location>
</feature>
<comment type="caution">
    <text evidence="6">The sequence shown here is derived from an EMBL/GenBank/DDBJ whole genome shotgun (WGS) entry which is preliminary data.</text>
</comment>
<evidence type="ECO:0000256" key="2">
    <source>
        <dbReference type="ARBA" id="ARBA00022692"/>
    </source>
</evidence>
<feature type="transmembrane region" description="Helical" evidence="5">
    <location>
        <begin position="325"/>
        <end position="350"/>
    </location>
</feature>
<gene>
    <name evidence="6" type="ORF">ACFSAU_15370</name>
</gene>
<evidence type="ECO:0000256" key="3">
    <source>
        <dbReference type="ARBA" id="ARBA00022989"/>
    </source>
</evidence>
<reference evidence="6 7" key="1">
    <citation type="journal article" date="2019" name="Int. J. Syst. Evol. Microbiol.">
        <title>The Global Catalogue of Microorganisms (GCM) 10K type strain sequencing project: providing services to taxonomists for standard genome sequencing and annotation.</title>
        <authorList>
            <consortium name="The Broad Institute Genomics Platform"/>
            <consortium name="The Broad Institute Genome Sequencing Center for Infectious Disease"/>
            <person name="Wu L."/>
            <person name="Ma J."/>
        </authorList>
    </citation>
    <scope>NUCLEOTIDE SEQUENCE [LARGE SCALE GENOMIC DNA]</scope>
    <source>
        <strain evidence="6 7">CGMCC 1.12859</strain>
    </source>
</reference>
<dbReference type="EMBL" id="JBHUCZ010000022">
    <property type="protein sequence ID" value="MFD1568874.1"/>
    <property type="molecule type" value="Genomic_DNA"/>
</dbReference>
<name>A0ABD6BUW6_9EURY</name>
<evidence type="ECO:0000256" key="4">
    <source>
        <dbReference type="ARBA" id="ARBA00023136"/>
    </source>
</evidence>
<dbReference type="InterPro" id="IPR036286">
    <property type="entry name" value="LexA/Signal_pep-like_sf"/>
</dbReference>
<keyword evidence="2 5" id="KW-0812">Transmembrane</keyword>
<dbReference type="InterPro" id="IPR019533">
    <property type="entry name" value="Peptidase_S26"/>
</dbReference>
<dbReference type="SUPFAM" id="SSF51306">
    <property type="entry name" value="LexA/Signal peptidase"/>
    <property type="match status" value="1"/>
</dbReference>
<dbReference type="EC" id="3.4.21.89" evidence="6"/>
<dbReference type="RefSeq" id="WP_267644979.1">
    <property type="nucleotide sequence ID" value="NZ_JANHGR010000001.1"/>
</dbReference>
<evidence type="ECO:0000313" key="7">
    <source>
        <dbReference type="Proteomes" id="UP001597139"/>
    </source>
</evidence>
<feature type="transmembrane region" description="Helical" evidence="5">
    <location>
        <begin position="155"/>
        <end position="177"/>
    </location>
</feature>
<dbReference type="CDD" id="cd06530">
    <property type="entry name" value="S26_SPase_I"/>
    <property type="match status" value="1"/>
</dbReference>
<accession>A0ABD6BUW6</accession>
<dbReference type="AlphaFoldDB" id="A0ABD6BUW6"/>
<proteinExistence type="predicted"/>
<evidence type="ECO:0000256" key="1">
    <source>
        <dbReference type="ARBA" id="ARBA00004370"/>
    </source>
</evidence>
<dbReference type="GO" id="GO:0016020">
    <property type="term" value="C:membrane"/>
    <property type="evidence" value="ECO:0007669"/>
    <property type="project" value="UniProtKB-SubCell"/>
</dbReference>
<protein>
    <submittedName>
        <fullName evidence="6">Signal peptidase I</fullName>
        <ecNumber evidence="6">3.4.21.89</ecNumber>
    </submittedName>
</protein>
<organism evidence="6 7">
    <name type="scientific">Halolamina litorea</name>
    <dbReference type="NCBI Taxonomy" id="1515593"/>
    <lineage>
        <taxon>Archaea</taxon>
        <taxon>Methanobacteriati</taxon>
        <taxon>Methanobacteriota</taxon>
        <taxon>Stenosarchaea group</taxon>
        <taxon>Halobacteria</taxon>
        <taxon>Halobacteriales</taxon>
        <taxon>Haloferacaceae</taxon>
    </lineage>
</organism>
<evidence type="ECO:0000256" key="5">
    <source>
        <dbReference type="SAM" id="Phobius"/>
    </source>
</evidence>
<evidence type="ECO:0000313" key="6">
    <source>
        <dbReference type="EMBL" id="MFD1568874.1"/>
    </source>
</evidence>
<keyword evidence="3 5" id="KW-1133">Transmembrane helix</keyword>
<dbReference type="InterPro" id="IPR001733">
    <property type="entry name" value="Peptidase_S26B"/>
</dbReference>